<evidence type="ECO:0000256" key="2">
    <source>
        <dbReference type="SAM" id="SignalP"/>
    </source>
</evidence>
<protein>
    <recommendedName>
        <fullName evidence="3">SLH domain-containing protein</fullName>
    </recommendedName>
</protein>
<gene>
    <name evidence="4" type="ORF">CBM15_02760</name>
</gene>
<organism evidence="4 5">
    <name type="scientific">Solibacillus kalamii</name>
    <dbReference type="NCBI Taxonomy" id="1748298"/>
    <lineage>
        <taxon>Bacteria</taxon>
        <taxon>Bacillati</taxon>
        <taxon>Bacillota</taxon>
        <taxon>Bacilli</taxon>
        <taxon>Bacillales</taxon>
        <taxon>Caryophanaceae</taxon>
        <taxon>Solibacillus</taxon>
    </lineage>
</organism>
<evidence type="ECO:0000256" key="1">
    <source>
        <dbReference type="ARBA" id="ARBA00022729"/>
    </source>
</evidence>
<keyword evidence="1 2" id="KW-0732">Signal</keyword>
<accession>A0ABX3ZM53</accession>
<dbReference type="EMBL" id="NHNT01000001">
    <property type="protein sequence ID" value="OUZ40812.1"/>
    <property type="molecule type" value="Genomic_DNA"/>
</dbReference>
<evidence type="ECO:0000313" key="4">
    <source>
        <dbReference type="EMBL" id="OUZ40812.1"/>
    </source>
</evidence>
<comment type="caution">
    <text evidence="4">The sequence shown here is derived from an EMBL/GenBank/DDBJ whole genome shotgun (WGS) entry which is preliminary data.</text>
</comment>
<feature type="chain" id="PRO_5046994479" description="SLH domain-containing protein" evidence="2">
    <location>
        <begin position="32"/>
        <end position="1223"/>
    </location>
</feature>
<dbReference type="InterPro" id="IPR014755">
    <property type="entry name" value="Cu-Rt/internalin_Ig-like"/>
</dbReference>
<evidence type="ECO:0000313" key="5">
    <source>
        <dbReference type="Proteomes" id="UP000196594"/>
    </source>
</evidence>
<dbReference type="PANTHER" id="PTHR43308:SF5">
    <property type="entry name" value="S-LAYER PROTEIN _ PEPTIDOGLYCAN ENDO-BETA-N-ACETYLGLUCOSAMINIDASE"/>
    <property type="match status" value="1"/>
</dbReference>
<dbReference type="PROSITE" id="PS51272">
    <property type="entry name" value="SLH"/>
    <property type="match status" value="1"/>
</dbReference>
<proteinExistence type="predicted"/>
<keyword evidence="5" id="KW-1185">Reference proteome</keyword>
<sequence length="1223" mass="126082">MANQPKKYKKFVATAATATLVASAIVPVASAASLSDIKGNTHEEAITSLVDAGVINGYPDGTFQPNKTLTRSDVVKLLGKYLVSKGLEVPADYKTNVRFNDLTSASNDELLKYAAVVYDAGVFSGSNGNLLAGDNITRENMAVVLVRAFDTLNNIDLVSYVQGQEYKKDVKDLFTAKAEARAAIEVLDFFDITNPSVANFNPKGSTTRGQFATFLYKTINTDFSAVTGVANSAVSEIKAINNTTVEVTFKDAIDNKEALDFTIDGLEVKNAVVKQTDAKTFVLTTAAQTGDKVYTLNVNAAKAGTFKGISAVVPTAIKLTTPSVQGTIGKEVTVKAEVTVPTGQSKAGIPVTFNIVNDNANLNEKKEVVAYTNEEGVATYTYTRYYKNNDSVTAYATDKSSVFASGKVYWAQGLTVTEVTSGNVLANGSKKVYKIKTDTSVTETFGTTSTSDDYNYVNVAFLENVDVAPDKLVRGVSVIDTGLTTNASYPSQVTTGGVQVVRVKVNANGEGTFTLTGSNGSVTPVVFVDDSTNKVGKYTATALQAAAPAVKFELNHTLGLSVKAEGVQNAAAINTGNANNKGTGEGGREYTVTVTDKDGKVAPAGTKAYVTFADGSYSTDKAVYIKSGTTRVVANKSTRHEITVTGSKGEAKFTLVGNHDAYATPTVYLENGSEAGLDKNDLQTVGEGTYFVDAVIANAALTVLNADGKEVTTLPSTQTAYFEYQSVDQNGFDYFAGTGSYEVSYQVTAQFADIVANGKTVKAGTTETIKVNAVNGKAVLPVTSTNVASNVSVQASASLVSLPNQTATLAFTKGTQVPDVYTGNVSLIDTVNNKLTFAGFDAITYSTSSFKNEAGVVISESRFETLVSEALATNSVVKVTSVKNSDGTYTLEIESITGSANVPVTVTSTKVLDVNGDGNADTIDLVFSKNVDATKLNATDFAVTNGTVASITDGTADDNKISLAITGATGLNLGTLTVSPKAAVAVDGAALASSTFTLASAIAGTGVAGTVAVGTAGTAGTAQVETLTATAATGTGDAIVTIVAKGFNGNTPLNITVPVIGSDTDTTVGTKVYNALKANTAVTGFFDVTQGSTTEEVVLTAKTAAADDSTMVVTLANNVTTATSVDTTAGVAPGKEVATLTITSGATNAGTVAVSLVDGTFTKTLNVSVAAGDSTSTVASKVFAALIADNTVTGHYDITISGAVVTLTEKVGGVGTASSGTIK</sequence>
<reference evidence="4 5" key="1">
    <citation type="journal article" date="2017" name="Int. J. Syst. Evol. Microbiol.">
        <title>Solibacillus kalamii sp. nov., isolated from a high-efficiency particulate arrestance filter system used in the International Space Station.</title>
        <authorList>
            <person name="Checinska Sielaff A."/>
            <person name="Kumar R.M."/>
            <person name="Pal D."/>
            <person name="Mayilraj S."/>
            <person name="Venkateswaran K."/>
        </authorList>
    </citation>
    <scope>NUCLEOTIDE SEQUENCE [LARGE SCALE GENOMIC DNA]</scope>
    <source>
        <strain evidence="4 5">ISSFR-015</strain>
    </source>
</reference>
<dbReference type="RefSeq" id="WP_087615648.1">
    <property type="nucleotide sequence ID" value="NZ_JAFBEY010000002.1"/>
</dbReference>
<dbReference type="InterPro" id="IPR051465">
    <property type="entry name" value="Cell_Envelope_Struct_Comp"/>
</dbReference>
<dbReference type="PANTHER" id="PTHR43308">
    <property type="entry name" value="OUTER MEMBRANE PROTEIN ALPHA-RELATED"/>
    <property type="match status" value="1"/>
</dbReference>
<dbReference type="Proteomes" id="UP000196594">
    <property type="component" value="Unassembled WGS sequence"/>
</dbReference>
<dbReference type="Pfam" id="PF00395">
    <property type="entry name" value="SLH"/>
    <property type="match status" value="1"/>
</dbReference>
<name>A0ABX3ZM53_9BACL</name>
<feature type="domain" description="SLH" evidence="3">
    <location>
        <begin position="29"/>
        <end position="92"/>
    </location>
</feature>
<feature type="signal peptide" evidence="2">
    <location>
        <begin position="1"/>
        <end position="31"/>
    </location>
</feature>
<dbReference type="Gene3D" id="2.60.40.1220">
    <property type="match status" value="1"/>
</dbReference>
<dbReference type="InterPro" id="IPR001119">
    <property type="entry name" value="SLH_dom"/>
</dbReference>
<evidence type="ECO:0000259" key="3">
    <source>
        <dbReference type="PROSITE" id="PS51272"/>
    </source>
</evidence>